<evidence type="ECO:0000256" key="6">
    <source>
        <dbReference type="ARBA" id="ARBA00056866"/>
    </source>
</evidence>
<dbReference type="AlphaFoldDB" id="A0A0G2YDB7"/>
<feature type="transmembrane region" description="Helical" evidence="7">
    <location>
        <begin position="20"/>
        <end position="39"/>
    </location>
</feature>
<keyword evidence="5" id="KW-0325">Glycoprotein</keyword>
<organism evidence="8">
    <name type="scientific">Holotrichia parallela</name>
    <name type="common">Dark black chafer beetle</name>
    <name type="synonym">Pedinotrichia parallela</name>
    <dbReference type="NCBI Taxonomy" id="93412"/>
    <lineage>
        <taxon>Eukaryota</taxon>
        <taxon>Metazoa</taxon>
        <taxon>Ecdysozoa</taxon>
        <taxon>Arthropoda</taxon>
        <taxon>Hexapoda</taxon>
        <taxon>Insecta</taxon>
        <taxon>Pterygota</taxon>
        <taxon>Neoptera</taxon>
        <taxon>Endopterygota</taxon>
        <taxon>Coleoptera</taxon>
        <taxon>Polyphaga</taxon>
        <taxon>Scarabaeiformia</taxon>
        <taxon>Scarabaeidae</taxon>
        <taxon>Melolonthinae</taxon>
        <taxon>Holotrichia</taxon>
    </lineage>
</organism>
<dbReference type="Pfam" id="PF01395">
    <property type="entry name" value="PBP_GOBP"/>
    <property type="match status" value="1"/>
</dbReference>
<dbReference type="SUPFAM" id="SSF47565">
    <property type="entry name" value="Insect pheromone/odorant-binding proteins"/>
    <property type="match status" value="1"/>
</dbReference>
<dbReference type="FunFam" id="1.10.238.20:FF:000001">
    <property type="entry name" value="General odorant-binding protein lush"/>
    <property type="match status" value="1"/>
</dbReference>
<reference evidence="8" key="1">
    <citation type="journal article" date="2014" name="Arch. Insect Biochem. Physiol.">
        <title>Transcriptome and tissue-specific expression analysis of Obp and Csp genes in the dark black chafer.</title>
        <authorList>
            <person name="Ju Q."/>
            <person name="Li X."/>
            <person name="Jiang X.J."/>
            <person name="Qu M.J."/>
            <person name="Guo X.Q."/>
            <person name="Han Z.J."/>
            <person name="Li F."/>
        </authorList>
    </citation>
    <scope>NUCLEOTIDE SEQUENCE</scope>
</reference>
<protein>
    <submittedName>
        <fullName evidence="8">OBP22</fullName>
    </submittedName>
</protein>
<evidence type="ECO:0000256" key="3">
    <source>
        <dbReference type="ARBA" id="ARBA00022525"/>
    </source>
</evidence>
<comment type="subcellular location">
    <subcellularLocation>
        <location evidence="1">Secreted</location>
    </subcellularLocation>
</comment>
<dbReference type="InterPro" id="IPR036728">
    <property type="entry name" value="PBP_GOBP_sf"/>
</dbReference>
<reference evidence="8" key="2">
    <citation type="submission" date="2015-05" db="EMBL/GenBank/DDBJ databases">
        <authorList>
            <person name="Ju Q."/>
            <person name="Li X."/>
            <person name="Jiang X.J."/>
            <person name="Qu M.J."/>
        </authorList>
    </citation>
    <scope>NUCLEOTIDE SEQUENCE</scope>
</reference>
<keyword evidence="7" id="KW-0812">Transmembrane</keyword>
<dbReference type="Gene3D" id="1.10.238.20">
    <property type="entry name" value="Pheromone/general odorant binding protein domain"/>
    <property type="match status" value="1"/>
</dbReference>
<dbReference type="InterPro" id="IPR006170">
    <property type="entry name" value="PBP/GOBP"/>
</dbReference>
<evidence type="ECO:0000256" key="4">
    <source>
        <dbReference type="ARBA" id="ARBA00022729"/>
    </source>
</evidence>
<evidence type="ECO:0000256" key="2">
    <source>
        <dbReference type="ARBA" id="ARBA00008098"/>
    </source>
</evidence>
<evidence type="ECO:0000313" key="8">
    <source>
        <dbReference type="EMBL" id="AKI84380.1"/>
    </source>
</evidence>
<comment type="similarity">
    <text evidence="2">Belongs to the PBP/GOBP family.</text>
</comment>
<dbReference type="EMBL" id="KR733568">
    <property type="protein sequence ID" value="AKI84380.1"/>
    <property type="molecule type" value="mRNA"/>
</dbReference>
<keyword evidence="4" id="KW-0732">Signal</keyword>
<comment type="function">
    <text evidence="6">May be a carrier protein for lipids.</text>
</comment>
<evidence type="ECO:0000256" key="5">
    <source>
        <dbReference type="ARBA" id="ARBA00023180"/>
    </source>
</evidence>
<dbReference type="CDD" id="cd23992">
    <property type="entry name" value="PBP_GOBP"/>
    <property type="match status" value="1"/>
</dbReference>
<evidence type="ECO:0000256" key="7">
    <source>
        <dbReference type="SAM" id="Phobius"/>
    </source>
</evidence>
<dbReference type="GO" id="GO:0005549">
    <property type="term" value="F:odorant binding"/>
    <property type="evidence" value="ECO:0007669"/>
    <property type="project" value="InterPro"/>
</dbReference>
<name>A0A0G2YDB7_HOLPA</name>
<dbReference type="GO" id="GO:0005615">
    <property type="term" value="C:extracellular space"/>
    <property type="evidence" value="ECO:0007669"/>
    <property type="project" value="TreeGrafter"/>
</dbReference>
<dbReference type="GO" id="GO:0007608">
    <property type="term" value="P:sensory perception of smell"/>
    <property type="evidence" value="ECO:0007669"/>
    <property type="project" value="TreeGrafter"/>
</dbReference>
<keyword evidence="3" id="KW-0964">Secreted</keyword>
<accession>A0A0G2YDB7</accession>
<sequence>MHCLDRIYSLALMLLKLFKMKQIIVFLSFIVIIIVEGFIDNQAEEIKEVSRACINSTNVDPALVKRVKDGDIVDDPKVKEFVACVLQKMNLQNADGTFNVELIKSKLPSGLSESERNNIMQKCVTKVGTSAADTAWLAYKCYRDDSRLNFSENL</sequence>
<dbReference type="PANTHER" id="PTHR11857">
    <property type="entry name" value="ODORANT BINDING PROTEIN-RELATED"/>
    <property type="match status" value="1"/>
</dbReference>
<evidence type="ECO:0000256" key="1">
    <source>
        <dbReference type="ARBA" id="ARBA00004613"/>
    </source>
</evidence>
<dbReference type="PANTHER" id="PTHR11857:SF43">
    <property type="entry name" value="GEO07291P1-RELATED"/>
    <property type="match status" value="1"/>
</dbReference>
<keyword evidence="7" id="KW-0472">Membrane</keyword>
<proteinExistence type="evidence at transcript level"/>
<keyword evidence="7" id="KW-1133">Transmembrane helix</keyword>
<dbReference type="SMART" id="SM00708">
    <property type="entry name" value="PhBP"/>
    <property type="match status" value="1"/>
</dbReference>